<dbReference type="OrthoDB" id="3921745at2759"/>
<evidence type="ECO:0000256" key="1">
    <source>
        <dbReference type="SAM" id="MobiDB-lite"/>
    </source>
</evidence>
<accession>A0A9N9U0N6</accession>
<feature type="compositionally biased region" description="Basic and acidic residues" evidence="1">
    <location>
        <begin position="43"/>
        <end position="59"/>
    </location>
</feature>
<dbReference type="AlphaFoldDB" id="A0A9N9U0N6"/>
<name>A0A9N9U0N6_9HYPO</name>
<gene>
    <name evidence="2" type="ORF">CBYS24578_00000744</name>
</gene>
<dbReference type="EMBL" id="CABFNO020001240">
    <property type="protein sequence ID" value="CAG9971883.1"/>
    <property type="molecule type" value="Genomic_DNA"/>
</dbReference>
<sequence length="315" mass="36654">MSLKQLSDIPTPPPSREGSFNSDVESVCSSVLSEIRTPHRRSPHTEIDDVSRPPSRDDDALIPPLAYPASSPASSIKLPSYNEFLDGVKAMGPSFEPAPSWSPVTTPRSVNHGFYDQQPTPSHHSYQSTSPYTPHEYSCSPHYPAVPYSYSYDGYPNPATDPEGRHINKKYSTEEGDFIIYAWHDKKLKWQAIKQEYAMIFGKKPRRTVQGLQAWYYRMNQKIPVWDSDGWLIFDGEDELEPRQVSIKCRERDQGRRRVPELMGLAQRYPERLMGYHWVDPEIKQQARDWAAKRELQYRERRERRKKKEARRARL</sequence>
<feature type="region of interest" description="Disordered" evidence="1">
    <location>
        <begin position="1"/>
        <end position="69"/>
    </location>
</feature>
<evidence type="ECO:0000313" key="3">
    <source>
        <dbReference type="Proteomes" id="UP000754883"/>
    </source>
</evidence>
<protein>
    <submittedName>
        <fullName evidence="2">Uncharacterized protein</fullName>
    </submittedName>
</protein>
<reference evidence="2" key="1">
    <citation type="submission" date="2021-10" db="EMBL/GenBank/DDBJ databases">
        <authorList>
            <person name="Piombo E."/>
        </authorList>
    </citation>
    <scope>NUCLEOTIDE SEQUENCE</scope>
</reference>
<organism evidence="2 3">
    <name type="scientific">Clonostachys byssicola</name>
    <dbReference type="NCBI Taxonomy" id="160290"/>
    <lineage>
        <taxon>Eukaryota</taxon>
        <taxon>Fungi</taxon>
        <taxon>Dikarya</taxon>
        <taxon>Ascomycota</taxon>
        <taxon>Pezizomycotina</taxon>
        <taxon>Sordariomycetes</taxon>
        <taxon>Hypocreomycetidae</taxon>
        <taxon>Hypocreales</taxon>
        <taxon>Bionectriaceae</taxon>
        <taxon>Clonostachys</taxon>
    </lineage>
</organism>
<feature type="compositionally biased region" description="Polar residues" evidence="1">
    <location>
        <begin position="18"/>
        <end position="32"/>
    </location>
</feature>
<dbReference type="Proteomes" id="UP000754883">
    <property type="component" value="Unassembled WGS sequence"/>
</dbReference>
<keyword evidence="3" id="KW-1185">Reference proteome</keyword>
<evidence type="ECO:0000313" key="2">
    <source>
        <dbReference type="EMBL" id="CAG9971883.1"/>
    </source>
</evidence>
<proteinExistence type="predicted"/>
<comment type="caution">
    <text evidence="2">The sequence shown here is derived from an EMBL/GenBank/DDBJ whole genome shotgun (WGS) entry which is preliminary data.</text>
</comment>